<gene>
    <name evidence="1" type="ORF">JF539_07255</name>
</gene>
<evidence type="ECO:0000313" key="1">
    <source>
        <dbReference type="EMBL" id="MBN9670131.1"/>
    </source>
</evidence>
<proteinExistence type="predicted"/>
<dbReference type="Proteomes" id="UP000664096">
    <property type="component" value="Unassembled WGS sequence"/>
</dbReference>
<sequence>MLASPALARPPLKNNLLAIGNCPPWNPQSVEVCKHSLEKVVSALSPRIDAGPDATHLLINEGANATALKLKATELANKLGKEDRLVIYANLPLAPAEETQQNETTGYALELWADEKPVSTNEAIAEGTWVSASAFAAMIHTIPAGEVILILDTNNSHAINMHLLEQHSVDLKERPEALISSAGQGQAANYSEDRTISLFAKHLAAALDETEGSLLDVLTVAASGTRQAAIPICASLKEHNGQAEDKPADCTQVPEVHDPGDILGRTVLAPLEVTELN</sequence>
<reference evidence="1" key="1">
    <citation type="submission" date="2020-12" db="EMBL/GenBank/DDBJ databases">
        <title>Oil enriched cultivation method for isolating marine PHA-producing bacteria.</title>
        <authorList>
            <person name="Zheng W."/>
            <person name="Yu S."/>
            <person name="Huang Y."/>
        </authorList>
    </citation>
    <scope>NUCLEOTIDE SEQUENCE</scope>
    <source>
        <strain evidence="1">SY-2-12</strain>
    </source>
</reference>
<comment type="caution">
    <text evidence="1">The sequence shown here is derived from an EMBL/GenBank/DDBJ whole genome shotgun (WGS) entry which is preliminary data.</text>
</comment>
<accession>A0A939ECB5</accession>
<dbReference type="AlphaFoldDB" id="A0A939ECB5"/>
<organism evidence="1 2">
    <name type="scientific">Roseibium aggregatum</name>
    <dbReference type="NCBI Taxonomy" id="187304"/>
    <lineage>
        <taxon>Bacteria</taxon>
        <taxon>Pseudomonadati</taxon>
        <taxon>Pseudomonadota</taxon>
        <taxon>Alphaproteobacteria</taxon>
        <taxon>Hyphomicrobiales</taxon>
        <taxon>Stappiaceae</taxon>
        <taxon>Roseibium</taxon>
    </lineage>
</organism>
<protein>
    <submittedName>
        <fullName evidence="1">Uncharacterized protein</fullName>
    </submittedName>
</protein>
<dbReference type="EMBL" id="JAEKJZ010000001">
    <property type="protein sequence ID" value="MBN9670131.1"/>
    <property type="molecule type" value="Genomic_DNA"/>
</dbReference>
<evidence type="ECO:0000313" key="2">
    <source>
        <dbReference type="Proteomes" id="UP000664096"/>
    </source>
</evidence>
<name>A0A939ECB5_9HYPH</name>